<proteinExistence type="predicted"/>
<dbReference type="InterPro" id="IPR019433">
    <property type="entry name" value="GPI_ManTrfase_II_coact_Pga1"/>
</dbReference>
<name>A0A6G1FZ61_9PEZI</name>
<evidence type="ECO:0000256" key="1">
    <source>
        <dbReference type="SAM" id="Phobius"/>
    </source>
</evidence>
<dbReference type="PANTHER" id="PTHR28022">
    <property type="entry name" value="GPI MANNOSYLTRANSFERASE 2 SUBUNIT PGA1"/>
    <property type="match status" value="1"/>
</dbReference>
<dbReference type="Proteomes" id="UP000504638">
    <property type="component" value="Unplaced"/>
</dbReference>
<dbReference type="GeneID" id="54423783"/>
<keyword evidence="1" id="KW-1133">Transmembrane helix</keyword>
<keyword evidence="4" id="KW-1185">Reference proteome</keyword>
<organism evidence="3">
    <name type="scientific">Eremomyces bilateralis CBS 781.70</name>
    <dbReference type="NCBI Taxonomy" id="1392243"/>
    <lineage>
        <taxon>Eukaryota</taxon>
        <taxon>Fungi</taxon>
        <taxon>Dikarya</taxon>
        <taxon>Ascomycota</taxon>
        <taxon>Pezizomycotina</taxon>
        <taxon>Dothideomycetes</taxon>
        <taxon>Dothideomycetes incertae sedis</taxon>
        <taxon>Eremomycetales</taxon>
        <taxon>Eremomycetaceae</taxon>
        <taxon>Eremomyces</taxon>
    </lineage>
</organism>
<keyword evidence="1" id="KW-0812">Transmembrane</keyword>
<dbReference type="EMBL" id="ML975163">
    <property type="protein sequence ID" value="KAF1810981.1"/>
    <property type="molecule type" value="Genomic_DNA"/>
</dbReference>
<evidence type="ECO:0000313" key="4">
    <source>
        <dbReference type="Proteomes" id="UP000504638"/>
    </source>
</evidence>
<evidence type="ECO:0000313" key="3">
    <source>
        <dbReference type="EMBL" id="KAF1810981.1"/>
    </source>
</evidence>
<keyword evidence="2" id="KW-0732">Signal</keyword>
<dbReference type="OrthoDB" id="3360032at2759"/>
<evidence type="ECO:0000313" key="5">
    <source>
        <dbReference type="RefSeq" id="XP_033532612.1"/>
    </source>
</evidence>
<evidence type="ECO:0000256" key="2">
    <source>
        <dbReference type="SAM" id="SignalP"/>
    </source>
</evidence>
<feature type="transmembrane region" description="Helical" evidence="1">
    <location>
        <begin position="177"/>
        <end position="204"/>
    </location>
</feature>
<feature type="chain" id="PRO_5044631704" description="GPI transamidase component PIG-T" evidence="2">
    <location>
        <begin position="20"/>
        <end position="223"/>
    </location>
</feature>
<dbReference type="AlphaFoldDB" id="A0A6G1FZ61"/>
<dbReference type="GO" id="GO:0031501">
    <property type="term" value="C:mannosyltransferase complex"/>
    <property type="evidence" value="ECO:0007669"/>
    <property type="project" value="TreeGrafter"/>
</dbReference>
<reference evidence="5" key="3">
    <citation type="submission" date="2025-04" db="UniProtKB">
        <authorList>
            <consortium name="RefSeq"/>
        </authorList>
    </citation>
    <scope>IDENTIFICATION</scope>
    <source>
        <strain evidence="5">CBS 781.70</strain>
    </source>
</reference>
<dbReference type="GO" id="GO:0000030">
    <property type="term" value="F:mannosyltransferase activity"/>
    <property type="evidence" value="ECO:0007669"/>
    <property type="project" value="TreeGrafter"/>
</dbReference>
<feature type="signal peptide" evidence="2">
    <location>
        <begin position="1"/>
        <end position="19"/>
    </location>
</feature>
<protein>
    <recommendedName>
        <fullName evidence="6">GPI transamidase component PIG-T</fullName>
    </recommendedName>
</protein>
<keyword evidence="1" id="KW-0472">Membrane</keyword>
<gene>
    <name evidence="3 5" type="ORF">P152DRAFT_73105</name>
</gene>
<dbReference type="PANTHER" id="PTHR28022:SF1">
    <property type="entry name" value="GPI MANNOSYLTRANSFERASE 2 SUBUNIT PGA1"/>
    <property type="match status" value="1"/>
</dbReference>
<dbReference type="RefSeq" id="XP_033532612.1">
    <property type="nucleotide sequence ID" value="XM_033683213.1"/>
</dbReference>
<accession>A0A6G1FZ61</accession>
<evidence type="ECO:0008006" key="6">
    <source>
        <dbReference type="Google" id="ProtNLM"/>
    </source>
</evidence>
<sequence>MPSLLFLHILTLFVLLVQANVEKVVFIAQPSIPILDIHPTLDDLDVLSLHPHHLQEPASLPVSFSAPDNSSWYLLENLRIGQRFEVRVCWPATYPTKIDVDVLSISEVLQVPELIQSLVLYSENRDYSCIVQEPVPELKHTSKHFLRIQASPEYISPDTELMLKPYPVPVDIILDPYLLNILPASLVPTGVYICVTGLLSWFVAKKAYSILSPRSESTKPHVD</sequence>
<reference evidence="5" key="2">
    <citation type="submission" date="2020-04" db="EMBL/GenBank/DDBJ databases">
        <authorList>
            <consortium name="NCBI Genome Project"/>
        </authorList>
    </citation>
    <scope>NUCLEOTIDE SEQUENCE</scope>
    <source>
        <strain evidence="5">CBS 781.70</strain>
    </source>
</reference>
<dbReference type="GO" id="GO:0005789">
    <property type="term" value="C:endoplasmic reticulum membrane"/>
    <property type="evidence" value="ECO:0007669"/>
    <property type="project" value="TreeGrafter"/>
</dbReference>
<reference evidence="3 5" key="1">
    <citation type="submission" date="2020-01" db="EMBL/GenBank/DDBJ databases">
        <authorList>
            <consortium name="DOE Joint Genome Institute"/>
            <person name="Haridas S."/>
            <person name="Albert R."/>
            <person name="Binder M."/>
            <person name="Bloem J."/>
            <person name="Labutti K."/>
            <person name="Salamov A."/>
            <person name="Andreopoulos B."/>
            <person name="Baker S.E."/>
            <person name="Barry K."/>
            <person name="Bills G."/>
            <person name="Bluhm B.H."/>
            <person name="Cannon C."/>
            <person name="Castanera R."/>
            <person name="Culley D.E."/>
            <person name="Daum C."/>
            <person name="Ezra D."/>
            <person name="Gonzalez J.B."/>
            <person name="Henrissat B."/>
            <person name="Kuo A."/>
            <person name="Liang C."/>
            <person name="Lipzen A."/>
            <person name="Lutzoni F."/>
            <person name="Magnuson J."/>
            <person name="Mondo S."/>
            <person name="Nolan M."/>
            <person name="Ohm R."/>
            <person name="Pangilinan J."/>
            <person name="Park H.-J."/>
            <person name="Ramirez L."/>
            <person name="Alfaro M."/>
            <person name="Sun H."/>
            <person name="Tritt A."/>
            <person name="Yoshinaga Y."/>
            <person name="Zwiers L.-H."/>
            <person name="Turgeon B.G."/>
            <person name="Goodwin S.B."/>
            <person name="Spatafora J.W."/>
            <person name="Crous P.W."/>
            <person name="Grigoriev I.V."/>
        </authorList>
    </citation>
    <scope>NUCLEOTIDE SEQUENCE</scope>
    <source>
        <strain evidence="3 5">CBS 781.70</strain>
    </source>
</reference>
<dbReference type="GO" id="GO:0006506">
    <property type="term" value="P:GPI anchor biosynthetic process"/>
    <property type="evidence" value="ECO:0007669"/>
    <property type="project" value="TreeGrafter"/>
</dbReference>